<dbReference type="AlphaFoldDB" id="M6ZE94"/>
<keyword evidence="1" id="KW-1133">Transmembrane helix</keyword>
<accession>M6ZE94</accession>
<evidence type="ECO:0000256" key="1">
    <source>
        <dbReference type="SAM" id="Phobius"/>
    </source>
</evidence>
<evidence type="ECO:0000313" key="2">
    <source>
        <dbReference type="EMBL" id="EMP04818.1"/>
    </source>
</evidence>
<sequence>MQGVFSIPFSALQITFSGPFFRKMKRFFVFSIYVILYFFGFLGIAGGGPTRISRVTRKT</sequence>
<evidence type="ECO:0000313" key="3">
    <source>
        <dbReference type="Proteomes" id="UP000012117"/>
    </source>
</evidence>
<comment type="caution">
    <text evidence="2">The sequence shown here is derived from an EMBL/GenBank/DDBJ whole genome shotgun (WGS) entry which is preliminary data.</text>
</comment>
<feature type="transmembrane region" description="Helical" evidence="1">
    <location>
        <begin position="27"/>
        <end position="48"/>
    </location>
</feature>
<reference evidence="2 3" key="1">
    <citation type="submission" date="2013-01" db="EMBL/GenBank/DDBJ databases">
        <authorList>
            <person name="Harkins D.M."/>
            <person name="Durkin A.S."/>
            <person name="Brinkac L.M."/>
            <person name="Haft D.H."/>
            <person name="Selengut J.D."/>
            <person name="Sanka R."/>
            <person name="DePew J."/>
            <person name="Purushe J."/>
            <person name="Picardeau M."/>
            <person name="Werts C."/>
            <person name="Goarant C."/>
            <person name="Vinetz J.M."/>
            <person name="Sutton G.G."/>
            <person name="Nierman W.C."/>
            <person name="Fouts D.E."/>
        </authorList>
    </citation>
    <scope>NUCLEOTIDE SEQUENCE [LARGE SCALE GENOMIC DNA]</scope>
    <source>
        <strain evidence="2 3">200701872</strain>
    </source>
</reference>
<dbReference type="BioCyc" id="LINT1193029:G11R4-1801-MONOMER"/>
<dbReference type="EMBL" id="AKWN02000486">
    <property type="protein sequence ID" value="EMP04818.1"/>
    <property type="molecule type" value="Genomic_DNA"/>
</dbReference>
<proteinExistence type="predicted"/>
<keyword evidence="1" id="KW-0472">Membrane</keyword>
<dbReference type="Proteomes" id="UP000012117">
    <property type="component" value="Unassembled WGS sequence"/>
</dbReference>
<keyword evidence="1" id="KW-0812">Transmembrane</keyword>
<name>M6ZE94_LEPIR</name>
<protein>
    <submittedName>
        <fullName evidence="2">Uncharacterized protein</fullName>
    </submittedName>
</protein>
<organism evidence="2 3">
    <name type="scientific">Leptospira interrogans serovar Pyrogenes str. 200701872</name>
    <dbReference type="NCBI Taxonomy" id="1193029"/>
    <lineage>
        <taxon>Bacteria</taxon>
        <taxon>Pseudomonadati</taxon>
        <taxon>Spirochaetota</taxon>
        <taxon>Spirochaetia</taxon>
        <taxon>Leptospirales</taxon>
        <taxon>Leptospiraceae</taxon>
        <taxon>Leptospira</taxon>
    </lineage>
</organism>
<gene>
    <name evidence="2" type="ORF">LEP1GSC124_4735</name>
</gene>